<feature type="domain" description="Methyltransferase" evidence="1">
    <location>
        <begin position="77"/>
        <end position="188"/>
    </location>
</feature>
<reference evidence="2 3" key="1">
    <citation type="journal article" date="2007" name="Int. J. Syst. Evol. Microbiol.">
        <title>Paenibacillus ginsengarvi sp. nov., isolated from soil from ginseng cultivation.</title>
        <authorList>
            <person name="Yoon M.H."/>
            <person name="Ten L.N."/>
            <person name="Im W.T."/>
        </authorList>
    </citation>
    <scope>NUCLEOTIDE SEQUENCE [LARGE SCALE GENOMIC DNA]</scope>
    <source>
        <strain evidence="2 3">KCTC 13059</strain>
    </source>
</reference>
<dbReference type="SUPFAM" id="SSF53335">
    <property type="entry name" value="S-adenosyl-L-methionine-dependent methyltransferases"/>
    <property type="match status" value="1"/>
</dbReference>
<keyword evidence="2" id="KW-0489">Methyltransferase</keyword>
<name>A0A3B0C4B7_9BACL</name>
<sequence>MTNKEIKKIMNRAYQFVEEQQRALDEGKITEDQWYEIHKQFFTTSYLTSDSPRAQSGHSGDEYHYFHSHIMLLEAINNNGTFLDVGCANGYLLESLDKWIQSLGYYRLEFYGLDISEELIQLAKNRLPHWKQRLFTGNAFHWTPERKFDFVCVKELNYVPRDKQKAFFIHLIENYVEQGGRFMIGPYTEEIESSEMQDVLSSWGYPPTGFVQKSHQRHKNFSRKLLWLDN</sequence>
<dbReference type="InterPro" id="IPR029063">
    <property type="entry name" value="SAM-dependent_MTases_sf"/>
</dbReference>
<protein>
    <submittedName>
        <fullName evidence="2">Methyltransferase domain-containing protein</fullName>
    </submittedName>
</protein>
<dbReference type="AlphaFoldDB" id="A0A3B0C4B7"/>
<dbReference type="Gene3D" id="3.40.50.150">
    <property type="entry name" value="Vaccinia Virus protein VP39"/>
    <property type="match status" value="1"/>
</dbReference>
<evidence type="ECO:0000259" key="1">
    <source>
        <dbReference type="Pfam" id="PF13847"/>
    </source>
</evidence>
<organism evidence="2 3">
    <name type="scientific">Paenibacillus ginsengarvi</name>
    <dbReference type="NCBI Taxonomy" id="400777"/>
    <lineage>
        <taxon>Bacteria</taxon>
        <taxon>Bacillati</taxon>
        <taxon>Bacillota</taxon>
        <taxon>Bacilli</taxon>
        <taxon>Bacillales</taxon>
        <taxon>Paenibacillaceae</taxon>
        <taxon>Paenibacillus</taxon>
    </lineage>
</organism>
<dbReference type="Pfam" id="PF13847">
    <property type="entry name" value="Methyltransf_31"/>
    <property type="match status" value="1"/>
</dbReference>
<keyword evidence="3" id="KW-1185">Reference proteome</keyword>
<dbReference type="OrthoDB" id="449182at2"/>
<evidence type="ECO:0000313" key="3">
    <source>
        <dbReference type="Proteomes" id="UP000282311"/>
    </source>
</evidence>
<dbReference type="Proteomes" id="UP000282311">
    <property type="component" value="Unassembled WGS sequence"/>
</dbReference>
<dbReference type="RefSeq" id="WP_120748827.1">
    <property type="nucleotide sequence ID" value="NZ_RBAH01000014.1"/>
</dbReference>
<accession>A0A3B0C4B7</accession>
<dbReference type="EMBL" id="RBAH01000014">
    <property type="protein sequence ID" value="RKN80572.1"/>
    <property type="molecule type" value="Genomic_DNA"/>
</dbReference>
<keyword evidence="2" id="KW-0808">Transferase</keyword>
<dbReference type="GO" id="GO:0032259">
    <property type="term" value="P:methylation"/>
    <property type="evidence" value="ECO:0007669"/>
    <property type="project" value="UniProtKB-KW"/>
</dbReference>
<dbReference type="CDD" id="cd02440">
    <property type="entry name" value="AdoMet_MTases"/>
    <property type="match status" value="1"/>
</dbReference>
<evidence type="ECO:0000313" key="2">
    <source>
        <dbReference type="EMBL" id="RKN80572.1"/>
    </source>
</evidence>
<dbReference type="InterPro" id="IPR025714">
    <property type="entry name" value="Methyltranfer_dom"/>
</dbReference>
<comment type="caution">
    <text evidence="2">The sequence shown here is derived from an EMBL/GenBank/DDBJ whole genome shotgun (WGS) entry which is preliminary data.</text>
</comment>
<proteinExistence type="predicted"/>
<gene>
    <name evidence="2" type="ORF">D7M11_18980</name>
</gene>
<dbReference type="GO" id="GO:0008168">
    <property type="term" value="F:methyltransferase activity"/>
    <property type="evidence" value="ECO:0007669"/>
    <property type="project" value="UniProtKB-KW"/>
</dbReference>